<dbReference type="Gene3D" id="2.60.40.10">
    <property type="entry name" value="Immunoglobulins"/>
    <property type="match status" value="1"/>
</dbReference>
<comment type="caution">
    <text evidence="1">The sequence shown here is derived from an EMBL/GenBank/DDBJ whole genome shotgun (WGS) entry which is preliminary data.</text>
</comment>
<accession>A0ABP8EQW5</accession>
<dbReference type="EMBL" id="BAABBA010000002">
    <property type="protein sequence ID" value="GAA4286300.1"/>
    <property type="molecule type" value="Genomic_DNA"/>
</dbReference>
<sequence length="408" mass="42705">MQQTLGIPDREVWGVDENTFDLDEDLAVSAPHDVYALMGYCDNRDDSLQGTWITKWDVDRLREGRLDPATGGGAPGGTVFETDGIYVAGGWDPASDRSVLTQVLPTNQTQPGEPDSGIQVKAYAADGSVLGTAWALRPDSGASAHGEGADVQSGIKFAATLAVDPTQVAKLGLVVRGSEVDAWSASANTPVVAQPRATVNPDGSVKVSWAATDADAGTNLRHTVFVSTDGGAHFIPAAIGIKTPDTVLHAGALPGGDLVIRVVSSDGMRFAVAETTTRTPNATPHVAITAPGNEQRFSAAQRITFKAVANDLEDGNLDGSRVLWASDRHGNLGTGDEVAARADQLAEGWHTVTARVTDSGGAEATATVRIFIARVPGVDPPPVEKYGWAASPARFLPMAQCRRVVPSR</sequence>
<name>A0ABP8EQW5_9MICO</name>
<dbReference type="Proteomes" id="UP001499841">
    <property type="component" value="Unassembled WGS sequence"/>
</dbReference>
<dbReference type="InterPro" id="IPR013783">
    <property type="entry name" value="Ig-like_fold"/>
</dbReference>
<gene>
    <name evidence="1" type="ORF">GCM10022262_06590</name>
</gene>
<dbReference type="RefSeq" id="WP_345037624.1">
    <property type="nucleotide sequence ID" value="NZ_BAABBA010000002.1"/>
</dbReference>
<protein>
    <submittedName>
        <fullName evidence="1">Uncharacterized protein</fullName>
    </submittedName>
</protein>
<organism evidence="1 2">
    <name type="scientific">Georgenia daeguensis</name>
    <dbReference type="NCBI Taxonomy" id="908355"/>
    <lineage>
        <taxon>Bacteria</taxon>
        <taxon>Bacillati</taxon>
        <taxon>Actinomycetota</taxon>
        <taxon>Actinomycetes</taxon>
        <taxon>Micrococcales</taxon>
        <taxon>Bogoriellaceae</taxon>
        <taxon>Georgenia</taxon>
    </lineage>
</organism>
<keyword evidence="2" id="KW-1185">Reference proteome</keyword>
<evidence type="ECO:0000313" key="1">
    <source>
        <dbReference type="EMBL" id="GAA4286300.1"/>
    </source>
</evidence>
<proteinExistence type="predicted"/>
<evidence type="ECO:0000313" key="2">
    <source>
        <dbReference type="Proteomes" id="UP001499841"/>
    </source>
</evidence>
<reference evidence="2" key="1">
    <citation type="journal article" date="2019" name="Int. J. Syst. Evol. Microbiol.">
        <title>The Global Catalogue of Microorganisms (GCM) 10K type strain sequencing project: providing services to taxonomists for standard genome sequencing and annotation.</title>
        <authorList>
            <consortium name="The Broad Institute Genomics Platform"/>
            <consortium name="The Broad Institute Genome Sequencing Center for Infectious Disease"/>
            <person name="Wu L."/>
            <person name="Ma J."/>
        </authorList>
    </citation>
    <scope>NUCLEOTIDE SEQUENCE [LARGE SCALE GENOMIC DNA]</scope>
    <source>
        <strain evidence="2">JCM 17459</strain>
    </source>
</reference>